<dbReference type="Pfam" id="PF08395">
    <property type="entry name" value="7tm_7"/>
    <property type="match status" value="1"/>
</dbReference>
<keyword evidence="3 6" id="KW-0812">Transmembrane</keyword>
<evidence type="ECO:0000256" key="1">
    <source>
        <dbReference type="ARBA" id="ARBA00004651"/>
    </source>
</evidence>
<feature type="transmembrane region" description="Helical" evidence="6">
    <location>
        <begin position="40"/>
        <end position="58"/>
    </location>
</feature>
<protein>
    <recommendedName>
        <fullName evidence="6">Gustatory receptor</fullName>
    </recommendedName>
</protein>
<keyword evidence="6" id="KW-0807">Transducer</keyword>
<comment type="subcellular location">
    <subcellularLocation>
        <location evidence="1 6">Cell membrane</location>
        <topology evidence="1 6">Multi-pass membrane protein</topology>
    </subcellularLocation>
</comment>
<dbReference type="GO" id="GO:0050909">
    <property type="term" value="P:sensory perception of taste"/>
    <property type="evidence" value="ECO:0007669"/>
    <property type="project" value="InterPro"/>
</dbReference>
<evidence type="ECO:0000313" key="7">
    <source>
        <dbReference type="Proteomes" id="UP000001819"/>
    </source>
</evidence>
<feature type="transmembrane region" description="Helical" evidence="6">
    <location>
        <begin position="274"/>
        <end position="298"/>
    </location>
</feature>
<name>A0A6I8V1M9_DROPS</name>
<dbReference type="InParanoid" id="A0A6I8V1M9"/>
<dbReference type="InterPro" id="IPR013604">
    <property type="entry name" value="7TM_chemorcpt"/>
</dbReference>
<evidence type="ECO:0000256" key="6">
    <source>
        <dbReference type="RuleBase" id="RU363108"/>
    </source>
</evidence>
<comment type="function">
    <text evidence="6">Gustatory receptor which mediates acceptance or avoidance behavior, depending on its substrates.</text>
</comment>
<keyword evidence="2 6" id="KW-1003">Cell membrane</keyword>
<dbReference type="KEGG" id="dpo:6899180"/>
<comment type="caution">
    <text evidence="6">Lacks conserved residue(s) required for the propagation of feature annotation.</text>
</comment>
<keyword evidence="4 6" id="KW-1133">Transmembrane helix</keyword>
<evidence type="ECO:0000256" key="5">
    <source>
        <dbReference type="ARBA" id="ARBA00023136"/>
    </source>
</evidence>
<organism evidence="7 8">
    <name type="scientific">Drosophila pseudoobscura pseudoobscura</name>
    <name type="common">Fruit fly</name>
    <dbReference type="NCBI Taxonomy" id="46245"/>
    <lineage>
        <taxon>Eukaryota</taxon>
        <taxon>Metazoa</taxon>
        <taxon>Ecdysozoa</taxon>
        <taxon>Arthropoda</taxon>
        <taxon>Hexapoda</taxon>
        <taxon>Insecta</taxon>
        <taxon>Pterygota</taxon>
        <taxon>Neoptera</taxon>
        <taxon>Endopterygota</taxon>
        <taxon>Diptera</taxon>
        <taxon>Brachycera</taxon>
        <taxon>Muscomorpha</taxon>
        <taxon>Ephydroidea</taxon>
        <taxon>Drosophilidae</taxon>
        <taxon>Drosophila</taxon>
        <taxon>Sophophora</taxon>
    </lineage>
</organism>
<feature type="transmembrane region" description="Helical" evidence="6">
    <location>
        <begin position="133"/>
        <end position="151"/>
    </location>
</feature>
<evidence type="ECO:0000313" key="8">
    <source>
        <dbReference type="RefSeq" id="XP_002136344.2"/>
    </source>
</evidence>
<dbReference type="GO" id="GO:0005886">
    <property type="term" value="C:plasma membrane"/>
    <property type="evidence" value="ECO:0007669"/>
    <property type="project" value="UniProtKB-SubCell"/>
</dbReference>
<feature type="transmembrane region" description="Helical" evidence="6">
    <location>
        <begin position="241"/>
        <end position="262"/>
    </location>
</feature>
<dbReference type="RefSeq" id="XP_002136344.2">
    <property type="nucleotide sequence ID" value="XM_002136308.3"/>
</dbReference>
<evidence type="ECO:0000256" key="2">
    <source>
        <dbReference type="ARBA" id="ARBA00022475"/>
    </source>
</evidence>
<dbReference type="GO" id="GO:0007165">
    <property type="term" value="P:signal transduction"/>
    <property type="evidence" value="ECO:0007669"/>
    <property type="project" value="UniProtKB-KW"/>
</dbReference>
<evidence type="ECO:0000256" key="3">
    <source>
        <dbReference type="ARBA" id="ARBA00022692"/>
    </source>
</evidence>
<reference evidence="7" key="1">
    <citation type="submission" date="2024-06" db="UniProtKB">
        <authorList>
            <consortium name="RefSeq"/>
        </authorList>
    </citation>
    <scope>NUCLEOTIDE SEQUENCE [LARGE SCALE GENOMIC DNA]</scope>
    <source>
        <strain evidence="7">MV2-25</strain>
    </source>
</reference>
<dbReference type="Proteomes" id="UP000001819">
    <property type="component" value="Chromosome 2"/>
</dbReference>
<keyword evidence="6 8" id="KW-0675">Receptor</keyword>
<evidence type="ECO:0000256" key="4">
    <source>
        <dbReference type="ARBA" id="ARBA00022989"/>
    </source>
</evidence>
<keyword evidence="5 6" id="KW-0472">Membrane</keyword>
<sequence length="376" mass="43954">MSSLKRLIQLSFGFFCALNGIVPFYFGFSSRKLHWSRVLAYYRIIHNFIVIGLTIKFITNYWHFHTHVEHSRSKLMELNTFTHFTIVLLSLLSCMECAHRQQDRIYGMIEKLLDLDRLSFELGYIAPKSHQRYIGLLVLAITPLLALRLFIHVGLNKIRTRLGFDFPCNCFLSECMILGMSSVGFGIMAEICQCWWRLQTGLKRTLLDDSLPDQLNQLLQLQRMFQCLIDITAEFCTVFKFVLLCFLVRNVWCGIVIGYMLVRIFCGHGVSELHLYQLYLAFVICIQPLLYSLLLNCLTHTTDSLMETTKEIVRESQGHELLVDRSIQWFSLQLAWQHTNVHVYGTYRINRRLVFQSASVILLHVSYMVQSDYRSM</sequence>
<gene>
    <name evidence="8" type="primary">Gr85a</name>
</gene>
<dbReference type="FunCoup" id="A0A6I8V1M9">
    <property type="interactions" value="13"/>
</dbReference>
<reference evidence="8" key="2">
    <citation type="submission" date="2025-08" db="UniProtKB">
        <authorList>
            <consortium name="RefSeq"/>
        </authorList>
    </citation>
    <scope>IDENTIFICATION</scope>
    <source>
        <strain evidence="8">MV-25-SWS-2005</strain>
        <tissue evidence="8">Whole body</tissue>
    </source>
</reference>
<feature type="transmembrane region" description="Helical" evidence="6">
    <location>
        <begin position="171"/>
        <end position="196"/>
    </location>
</feature>
<keyword evidence="7" id="KW-1185">Reference proteome</keyword>
<accession>A0A6I8V1M9</accession>
<proteinExistence type="inferred from homology"/>
<dbReference type="AlphaFoldDB" id="A0A6I8V1M9"/>
<comment type="similarity">
    <text evidence="6">Belongs to the insect chemoreceptor superfamily. Gustatory receptor (GR) family.</text>
</comment>
<feature type="transmembrane region" description="Helical" evidence="6">
    <location>
        <begin position="6"/>
        <end position="28"/>
    </location>
</feature>